<proteinExistence type="predicted"/>
<protein>
    <recommendedName>
        <fullName evidence="3">AB hydrolase-1 domain-containing protein</fullName>
    </recommendedName>
</protein>
<feature type="domain" description="AB hydrolase-1" evidence="3">
    <location>
        <begin position="2"/>
        <end position="106"/>
    </location>
</feature>
<evidence type="ECO:0000313" key="4">
    <source>
        <dbReference type="EMBL" id="RZB39131.1"/>
    </source>
</evidence>
<organism evidence="4 5">
    <name type="scientific">Asbolus verrucosus</name>
    <name type="common">Desert ironclad beetle</name>
    <dbReference type="NCBI Taxonomy" id="1661398"/>
    <lineage>
        <taxon>Eukaryota</taxon>
        <taxon>Metazoa</taxon>
        <taxon>Ecdysozoa</taxon>
        <taxon>Arthropoda</taxon>
        <taxon>Hexapoda</taxon>
        <taxon>Insecta</taxon>
        <taxon>Pterygota</taxon>
        <taxon>Neoptera</taxon>
        <taxon>Endopterygota</taxon>
        <taxon>Coleoptera</taxon>
        <taxon>Polyphaga</taxon>
        <taxon>Cucujiformia</taxon>
        <taxon>Tenebrionidae</taxon>
        <taxon>Pimeliinae</taxon>
        <taxon>Asbolus</taxon>
    </lineage>
</organism>
<dbReference type="AlphaFoldDB" id="A0A482V7F8"/>
<evidence type="ECO:0000256" key="2">
    <source>
        <dbReference type="ARBA" id="ARBA00023098"/>
    </source>
</evidence>
<accession>A0A482V7F8</accession>
<dbReference type="Pfam" id="PF00561">
    <property type="entry name" value="Abhydrolase_1"/>
    <property type="match status" value="1"/>
</dbReference>
<dbReference type="GO" id="GO:0016042">
    <property type="term" value="P:lipid catabolic process"/>
    <property type="evidence" value="ECO:0007669"/>
    <property type="project" value="UniProtKB-KW"/>
</dbReference>
<evidence type="ECO:0000259" key="3">
    <source>
        <dbReference type="Pfam" id="PF00561"/>
    </source>
</evidence>
<dbReference type="PANTHER" id="PTHR11005">
    <property type="entry name" value="LYSOSOMAL ACID LIPASE-RELATED"/>
    <property type="match status" value="1"/>
</dbReference>
<dbReference type="OrthoDB" id="9974421at2759"/>
<keyword evidence="1" id="KW-0442">Lipid degradation</keyword>
<dbReference type="SUPFAM" id="SSF53474">
    <property type="entry name" value="alpha/beta-Hydrolases"/>
    <property type="match status" value="1"/>
</dbReference>
<keyword evidence="5" id="KW-1185">Reference proteome</keyword>
<dbReference type="InterPro" id="IPR000073">
    <property type="entry name" value="AB_hydrolase_1"/>
</dbReference>
<dbReference type="Proteomes" id="UP000292052">
    <property type="component" value="Unassembled WGS sequence"/>
</dbReference>
<dbReference type="Gene3D" id="3.40.50.1820">
    <property type="entry name" value="alpha/beta hydrolase"/>
    <property type="match status" value="1"/>
</dbReference>
<comment type="caution">
    <text evidence="4">The sequence shown here is derived from an EMBL/GenBank/DDBJ whole genome shotgun (WGS) entry which is preliminary data.</text>
</comment>
<dbReference type="EMBL" id="QDEB01130908">
    <property type="protein sequence ID" value="RZB39131.1"/>
    <property type="molecule type" value="Genomic_DNA"/>
</dbReference>
<keyword evidence="2" id="KW-0443">Lipid metabolism</keyword>
<dbReference type="InterPro" id="IPR029058">
    <property type="entry name" value="AB_hydrolase_fold"/>
</dbReference>
<evidence type="ECO:0000256" key="1">
    <source>
        <dbReference type="ARBA" id="ARBA00022963"/>
    </source>
</evidence>
<name>A0A482V7F8_ASBVE</name>
<evidence type="ECO:0000313" key="5">
    <source>
        <dbReference type="Proteomes" id="UP000292052"/>
    </source>
</evidence>
<reference evidence="4 5" key="1">
    <citation type="submission" date="2017-03" db="EMBL/GenBank/DDBJ databases">
        <title>Genome of the blue death feigning beetle - Asbolus verrucosus.</title>
        <authorList>
            <person name="Rider S.D."/>
        </authorList>
    </citation>
    <scope>NUCLEOTIDE SEQUENCE [LARGE SCALE GENOMIC DNA]</scope>
    <source>
        <strain evidence="4">Butters</strain>
        <tissue evidence="4">Head and leg muscle</tissue>
    </source>
</reference>
<sequence length="189" mass="21239">MHGLTSSSADFVNRGPERSLAYILADAGYDVWLANAHGNTFLRNHTTLDPVMDAEKFYDFTWHEIRYYIIGAIDYILNLSGDNSLYYIGNSQGTTAFLVLASSRPEFNAKIRIASLMAPAAILQHYPSIFIQTLCKYIDQVELILKKWKIYEILYVKEIRDGVSALCTDPNSSHICDVLYDLLLSGDGG</sequence>
<gene>
    <name evidence="4" type="ORF">BDFB_012825</name>
</gene>